<sequence length="286" mass="34216">MYFMEVNYISYFNEFEREYEVIKNASDDVLTIYLDILHFIEKKLKEIYKWLKKYVFLSIQEEIYFFKELKPRMVSKLLFYKELLKLEASLPPSKKNKKKHYEQLLTTIHQYVKANREFYEYYRSRTSFRDEDLFVRRCYKDIIKYDCCLINFDSKLSTSHDFNVATIIANDMLTNHLENKLDELNGKSKSNSTQIDHKFNWTGTKVDMTELVYAFQATGCINNGNFDLKELAIFLGTMLNVEIDSNLYGNYSDIKSRKVSKTRFINTMSDKLIEKMDNEDSKKKNQ</sequence>
<dbReference type="PATRIC" id="fig|1086011.3.peg.2388"/>
<dbReference type="Proteomes" id="UP000005566">
    <property type="component" value="Unassembled WGS sequence"/>
</dbReference>
<dbReference type="AlphaFoldDB" id="H7FT20"/>
<dbReference type="STRING" id="1086011.HJ01_02439"/>
<keyword evidence="2" id="KW-1185">Reference proteome</keyword>
<comment type="caution">
    <text evidence="1">The sequence shown here is derived from an EMBL/GenBank/DDBJ whole genome shotgun (WGS) entry which is preliminary data.</text>
</comment>
<evidence type="ECO:0000313" key="2">
    <source>
        <dbReference type="Proteomes" id="UP000005566"/>
    </source>
</evidence>
<evidence type="ECO:0008006" key="3">
    <source>
        <dbReference type="Google" id="ProtNLM"/>
    </source>
</evidence>
<organism evidence="1 2">
    <name type="scientific">Flavobacterium frigoris (strain PS1)</name>
    <dbReference type="NCBI Taxonomy" id="1086011"/>
    <lineage>
        <taxon>Bacteria</taxon>
        <taxon>Pseudomonadati</taxon>
        <taxon>Bacteroidota</taxon>
        <taxon>Flavobacteriia</taxon>
        <taxon>Flavobacteriales</taxon>
        <taxon>Flavobacteriaceae</taxon>
        <taxon>Flavobacterium</taxon>
    </lineage>
</organism>
<protein>
    <recommendedName>
        <fullName evidence="3">RteC protein</fullName>
    </recommendedName>
</protein>
<accession>H7FT20</accession>
<name>H7FT20_FLAFP</name>
<dbReference type="eggNOG" id="ENOG502ZAA7">
    <property type="taxonomic scope" value="Bacteria"/>
</dbReference>
<evidence type="ECO:0000313" key="1">
    <source>
        <dbReference type="EMBL" id="EIA08717.1"/>
    </source>
</evidence>
<reference evidence="1 2" key="1">
    <citation type="journal article" date="2014" name="Acta Crystallogr. D">
        <title>Structure-based characterization and antifreeze properties of a hyperactive ice-binding protein from the Antarctic bacterium Flavobacterium frigoris PS1.</title>
        <authorList>
            <person name="Do H."/>
            <person name="Kim S.J."/>
            <person name="Kim H.J."/>
            <person name="Lee J.H."/>
        </authorList>
    </citation>
    <scope>NUCLEOTIDE SEQUENCE [LARGE SCALE GENOMIC DNA]</scope>
    <source>
        <strain evidence="1 2">PS1</strain>
    </source>
</reference>
<gene>
    <name evidence="1" type="ORF">HJ01_02439</name>
</gene>
<dbReference type="InterPro" id="IPR018534">
    <property type="entry name" value="Tet_reg_excision_RteC"/>
</dbReference>
<proteinExistence type="predicted"/>
<dbReference type="EMBL" id="AHKF01000018">
    <property type="protein sequence ID" value="EIA08717.1"/>
    <property type="molecule type" value="Genomic_DNA"/>
</dbReference>
<dbReference type="Pfam" id="PF09357">
    <property type="entry name" value="RteC"/>
    <property type="match status" value="1"/>
</dbReference>